<dbReference type="Gene3D" id="3.30.1540.10">
    <property type="entry name" value="formyl-coa transferase, domain 3"/>
    <property type="match status" value="1"/>
</dbReference>
<protein>
    <submittedName>
        <fullName evidence="2">CoA transferase</fullName>
    </submittedName>
</protein>
<dbReference type="Proteomes" id="UP001553715">
    <property type="component" value="Unassembled WGS sequence"/>
</dbReference>
<evidence type="ECO:0000313" key="3">
    <source>
        <dbReference type="Proteomes" id="UP001553715"/>
    </source>
</evidence>
<dbReference type="EMBL" id="JBFBMH010000028">
    <property type="protein sequence ID" value="MEW1976354.1"/>
    <property type="molecule type" value="Genomic_DNA"/>
</dbReference>
<dbReference type="InterPro" id="IPR003673">
    <property type="entry name" value="CoA-Trfase_fam_III"/>
</dbReference>
<dbReference type="PANTHER" id="PTHR48207:SF3">
    <property type="entry name" value="SUCCINATE--HYDROXYMETHYLGLUTARATE COA-TRANSFERASE"/>
    <property type="match status" value="1"/>
</dbReference>
<reference evidence="2 3" key="1">
    <citation type="submission" date="2024-06" db="EMBL/GenBank/DDBJ databases">
        <title>The Natural Products Discovery Center: Release of the First 8490 Sequenced Strains for Exploring Actinobacteria Biosynthetic Diversity.</title>
        <authorList>
            <person name="Kalkreuter E."/>
            <person name="Kautsar S.A."/>
            <person name="Yang D."/>
            <person name="Bader C.D."/>
            <person name="Teijaro C.N."/>
            <person name="Fluegel L."/>
            <person name="Davis C.M."/>
            <person name="Simpson J.R."/>
            <person name="Lauterbach L."/>
            <person name="Steele A.D."/>
            <person name="Gui C."/>
            <person name="Meng S."/>
            <person name="Li G."/>
            <person name="Viehrig K."/>
            <person name="Ye F."/>
            <person name="Su P."/>
            <person name="Kiefer A.F."/>
            <person name="Nichols A."/>
            <person name="Cepeda A.J."/>
            <person name="Yan W."/>
            <person name="Fan B."/>
            <person name="Jiang Y."/>
            <person name="Adhikari A."/>
            <person name="Zheng C.-J."/>
            <person name="Schuster L."/>
            <person name="Cowan T.M."/>
            <person name="Smanski M.J."/>
            <person name="Chevrette M.G."/>
            <person name="De Carvalho L.P.S."/>
            <person name="Shen B."/>
        </authorList>
    </citation>
    <scope>NUCLEOTIDE SEQUENCE [LARGE SCALE GENOMIC DNA]</scope>
    <source>
        <strain evidence="2 3">NPDC077434</strain>
    </source>
</reference>
<sequence>MRLFEGIRVIEIGGGIAVNYATKLFGDCGAEVIKIEPPTGDLVRRMAPFVGNEPDDNGSAVFLHTNTSKKSVVLDLEQSDARDSLLKLVATADIVVEGLKPDALAAMGLGFDDLVKVQPTLVMTSITPFGQDGPYAQYEGSELIYYGMGGPLGGNGVEDDIPVKLGGYMSIYQTGNSAATATLAALLVAEGQNEPVHVDVSGFETGLSSSDRRTTFLLNYAYNGELTGRGNVLGGILPNGAFPTDDGYVQTVVTQAWLPRMLETIADDDLTAYFAKVAQDPSMFATMETKEAIDAALYPWLLQRTRQEAMEEAQRHKWPLTAIKTPTEVLEDPHYKMRGFFTEVTHPIGTVVHPGSPFNIEDGWNPSAAPRLGEHTVAVLAEFTS</sequence>
<dbReference type="InterPro" id="IPR023606">
    <property type="entry name" value="CoA-Trfase_III_dom_1_sf"/>
</dbReference>
<dbReference type="PANTHER" id="PTHR48207">
    <property type="entry name" value="SUCCINATE--HYDROXYMETHYLGLUTARATE COA-TRANSFERASE"/>
    <property type="match status" value="1"/>
</dbReference>
<proteinExistence type="predicted"/>
<dbReference type="InterPro" id="IPR044855">
    <property type="entry name" value="CoA-Trfase_III_dom3_sf"/>
</dbReference>
<evidence type="ECO:0000256" key="1">
    <source>
        <dbReference type="ARBA" id="ARBA00022679"/>
    </source>
</evidence>
<gene>
    <name evidence="2" type="ORF">AB0301_14940</name>
</gene>
<accession>A0ABV3LKA7</accession>
<dbReference type="SUPFAM" id="SSF89796">
    <property type="entry name" value="CoA-transferase family III (CaiB/BaiF)"/>
    <property type="match status" value="1"/>
</dbReference>
<organism evidence="2 3">
    <name type="scientific">Microbacterium profundi</name>
    <dbReference type="NCBI Taxonomy" id="450380"/>
    <lineage>
        <taxon>Bacteria</taxon>
        <taxon>Bacillati</taxon>
        <taxon>Actinomycetota</taxon>
        <taxon>Actinomycetes</taxon>
        <taxon>Micrococcales</taxon>
        <taxon>Microbacteriaceae</taxon>
        <taxon>Microbacterium</taxon>
    </lineage>
</organism>
<evidence type="ECO:0000313" key="2">
    <source>
        <dbReference type="EMBL" id="MEW1976354.1"/>
    </source>
</evidence>
<dbReference type="Pfam" id="PF02515">
    <property type="entry name" value="CoA_transf_3"/>
    <property type="match status" value="1"/>
</dbReference>
<comment type="caution">
    <text evidence="2">The sequence shown here is derived from an EMBL/GenBank/DDBJ whole genome shotgun (WGS) entry which is preliminary data.</text>
</comment>
<keyword evidence="1 2" id="KW-0808">Transferase</keyword>
<keyword evidence="3" id="KW-1185">Reference proteome</keyword>
<dbReference type="Gene3D" id="3.40.50.10540">
    <property type="entry name" value="Crotonobetainyl-coa:carnitine coa-transferase, domain 1"/>
    <property type="match status" value="1"/>
</dbReference>
<dbReference type="InterPro" id="IPR050483">
    <property type="entry name" value="CoA-transferase_III_domain"/>
</dbReference>
<dbReference type="GO" id="GO:0016740">
    <property type="term" value="F:transferase activity"/>
    <property type="evidence" value="ECO:0007669"/>
    <property type="project" value="UniProtKB-KW"/>
</dbReference>
<dbReference type="RefSeq" id="WP_052166775.1">
    <property type="nucleotide sequence ID" value="NZ_JBFBMH010000028.1"/>
</dbReference>
<name>A0ABV3LKA7_9MICO</name>